<dbReference type="InterPro" id="IPR009057">
    <property type="entry name" value="Homeodomain-like_sf"/>
</dbReference>
<organism evidence="6 7">
    <name type="scientific">Nocardia jiangxiensis</name>
    <dbReference type="NCBI Taxonomy" id="282685"/>
    <lineage>
        <taxon>Bacteria</taxon>
        <taxon>Bacillati</taxon>
        <taxon>Actinomycetota</taxon>
        <taxon>Actinomycetes</taxon>
        <taxon>Mycobacteriales</taxon>
        <taxon>Nocardiaceae</taxon>
        <taxon>Nocardia</taxon>
    </lineage>
</organism>
<proteinExistence type="predicted"/>
<evidence type="ECO:0000256" key="2">
    <source>
        <dbReference type="ARBA" id="ARBA00023125"/>
    </source>
</evidence>
<dbReference type="PANTHER" id="PTHR30055:SF234">
    <property type="entry name" value="HTH-TYPE TRANSCRIPTIONAL REGULATOR BETI"/>
    <property type="match status" value="1"/>
</dbReference>
<dbReference type="SUPFAM" id="SSF46689">
    <property type="entry name" value="Homeodomain-like"/>
    <property type="match status" value="1"/>
</dbReference>
<sequence>MTDRPLRADARDNRAKILAAARSAFDDLGPQANLREIARRANVAQGTVHRHFPTKQALFAAIITDRLRELTELARRLRDERDPGDAFIAFLTATVANARDNRSMAAVFEEAGSTEEMREAGRQMDAELTLLLERAQAQGTIRDDVDLADVHAIAAAVLAVDAHPAPDDTDRARRVTIVLDGLRPPGSSATPRRH</sequence>
<evidence type="ECO:0000256" key="1">
    <source>
        <dbReference type="ARBA" id="ARBA00023015"/>
    </source>
</evidence>
<keyword evidence="1" id="KW-0805">Transcription regulation</keyword>
<name>A0ABW6S0B7_9NOCA</name>
<feature type="domain" description="HTH tetR-type" evidence="5">
    <location>
        <begin position="11"/>
        <end position="70"/>
    </location>
</feature>
<dbReference type="PRINTS" id="PR00455">
    <property type="entry name" value="HTHTETR"/>
</dbReference>
<keyword evidence="3" id="KW-0804">Transcription</keyword>
<dbReference type="Pfam" id="PF21597">
    <property type="entry name" value="TetR_C_43"/>
    <property type="match status" value="1"/>
</dbReference>
<dbReference type="SUPFAM" id="SSF48498">
    <property type="entry name" value="Tetracyclin repressor-like, C-terminal domain"/>
    <property type="match status" value="1"/>
</dbReference>
<keyword evidence="2 4" id="KW-0238">DNA-binding</keyword>
<feature type="DNA-binding region" description="H-T-H motif" evidence="4">
    <location>
        <begin position="33"/>
        <end position="52"/>
    </location>
</feature>
<dbReference type="Proteomes" id="UP001601992">
    <property type="component" value="Unassembled WGS sequence"/>
</dbReference>
<dbReference type="RefSeq" id="WP_387403816.1">
    <property type="nucleotide sequence ID" value="NZ_JBIAQY010000004.1"/>
</dbReference>
<protein>
    <submittedName>
        <fullName evidence="6">TetR/AcrR family transcriptional regulator</fullName>
    </submittedName>
</protein>
<dbReference type="InterPro" id="IPR050109">
    <property type="entry name" value="HTH-type_TetR-like_transc_reg"/>
</dbReference>
<dbReference type="InterPro" id="IPR049445">
    <property type="entry name" value="TetR_SbtR-like_C"/>
</dbReference>
<accession>A0ABW6S0B7</accession>
<dbReference type="PROSITE" id="PS50977">
    <property type="entry name" value="HTH_TETR_2"/>
    <property type="match status" value="1"/>
</dbReference>
<evidence type="ECO:0000256" key="4">
    <source>
        <dbReference type="PROSITE-ProRule" id="PRU00335"/>
    </source>
</evidence>
<dbReference type="InterPro" id="IPR036271">
    <property type="entry name" value="Tet_transcr_reg_TetR-rel_C_sf"/>
</dbReference>
<evidence type="ECO:0000256" key="3">
    <source>
        <dbReference type="ARBA" id="ARBA00023163"/>
    </source>
</evidence>
<evidence type="ECO:0000313" key="6">
    <source>
        <dbReference type="EMBL" id="MFF3569033.1"/>
    </source>
</evidence>
<evidence type="ECO:0000259" key="5">
    <source>
        <dbReference type="PROSITE" id="PS50977"/>
    </source>
</evidence>
<comment type="caution">
    <text evidence="6">The sequence shown here is derived from an EMBL/GenBank/DDBJ whole genome shotgun (WGS) entry which is preliminary data.</text>
</comment>
<dbReference type="InterPro" id="IPR001647">
    <property type="entry name" value="HTH_TetR"/>
</dbReference>
<dbReference type="PANTHER" id="PTHR30055">
    <property type="entry name" value="HTH-TYPE TRANSCRIPTIONAL REGULATOR RUTR"/>
    <property type="match status" value="1"/>
</dbReference>
<dbReference type="Pfam" id="PF00440">
    <property type="entry name" value="TetR_N"/>
    <property type="match status" value="1"/>
</dbReference>
<dbReference type="EMBL" id="JBIAQY010000004">
    <property type="protein sequence ID" value="MFF3569033.1"/>
    <property type="molecule type" value="Genomic_DNA"/>
</dbReference>
<gene>
    <name evidence="6" type="ORF">ACFYXQ_14775</name>
</gene>
<keyword evidence="7" id="KW-1185">Reference proteome</keyword>
<dbReference type="Gene3D" id="1.10.357.10">
    <property type="entry name" value="Tetracycline Repressor, domain 2"/>
    <property type="match status" value="1"/>
</dbReference>
<evidence type="ECO:0000313" key="7">
    <source>
        <dbReference type="Proteomes" id="UP001601992"/>
    </source>
</evidence>
<reference evidence="6 7" key="1">
    <citation type="submission" date="2024-10" db="EMBL/GenBank/DDBJ databases">
        <title>The Natural Products Discovery Center: Release of the First 8490 Sequenced Strains for Exploring Actinobacteria Biosynthetic Diversity.</title>
        <authorList>
            <person name="Kalkreuter E."/>
            <person name="Kautsar S.A."/>
            <person name="Yang D."/>
            <person name="Bader C.D."/>
            <person name="Teijaro C.N."/>
            <person name="Fluegel L."/>
            <person name="Davis C.M."/>
            <person name="Simpson J.R."/>
            <person name="Lauterbach L."/>
            <person name="Steele A.D."/>
            <person name="Gui C."/>
            <person name="Meng S."/>
            <person name="Li G."/>
            <person name="Viehrig K."/>
            <person name="Ye F."/>
            <person name="Su P."/>
            <person name="Kiefer A.F."/>
            <person name="Nichols A."/>
            <person name="Cepeda A.J."/>
            <person name="Yan W."/>
            <person name="Fan B."/>
            <person name="Jiang Y."/>
            <person name="Adhikari A."/>
            <person name="Zheng C.-J."/>
            <person name="Schuster L."/>
            <person name="Cowan T.M."/>
            <person name="Smanski M.J."/>
            <person name="Chevrette M.G."/>
            <person name="De Carvalho L.P.S."/>
            <person name="Shen B."/>
        </authorList>
    </citation>
    <scope>NUCLEOTIDE SEQUENCE [LARGE SCALE GENOMIC DNA]</scope>
    <source>
        <strain evidence="6 7">NPDC002593</strain>
    </source>
</reference>